<sequence>MTEQPAPRAEGAAEAPGLSRAQRRLRSERRILEAARELFARQGFERTTIRAVAAAAGVDPALVMQHFGSKQGLFTQAVRVAVPESPAAQARDQEQVVDALLGSLGLKLDGLPASSLAMMRSMLTHPEAAAHAREVLEAQISGLAEATAGPEARARAALLMSITVGVAVCHQLLALDSLRGTPQDRLAALLRPALRALLDEDPG</sequence>
<keyword evidence="6" id="KW-1185">Reference proteome</keyword>
<accession>A0A3A9YWM9</accession>
<dbReference type="GO" id="GO:0003700">
    <property type="term" value="F:DNA-binding transcription factor activity"/>
    <property type="evidence" value="ECO:0007669"/>
    <property type="project" value="TreeGrafter"/>
</dbReference>
<dbReference type="PROSITE" id="PS50977">
    <property type="entry name" value="HTH_TETR_2"/>
    <property type="match status" value="1"/>
</dbReference>
<evidence type="ECO:0000259" key="4">
    <source>
        <dbReference type="PROSITE" id="PS50977"/>
    </source>
</evidence>
<dbReference type="RefSeq" id="WP_120681148.1">
    <property type="nucleotide sequence ID" value="NZ_RBAL01000010.1"/>
</dbReference>
<dbReference type="Pfam" id="PF00440">
    <property type="entry name" value="TetR_N"/>
    <property type="match status" value="1"/>
</dbReference>
<feature type="compositionally biased region" description="Low complexity" evidence="3">
    <location>
        <begin position="1"/>
        <end position="20"/>
    </location>
</feature>
<reference evidence="5 6" key="1">
    <citation type="journal article" date="2014" name="Int. J. Syst. Evol. Microbiol.">
        <title>Streptomyces hoynatensis sp. nov., isolated from deep marine sediment.</title>
        <authorList>
            <person name="Veyisoglu A."/>
            <person name="Sahin N."/>
        </authorList>
    </citation>
    <scope>NUCLEOTIDE SEQUENCE [LARGE SCALE GENOMIC DNA]</scope>
    <source>
        <strain evidence="5 6">KCTC 29097</strain>
    </source>
</reference>
<dbReference type="InterPro" id="IPR001647">
    <property type="entry name" value="HTH_TetR"/>
</dbReference>
<dbReference type="Pfam" id="PF17920">
    <property type="entry name" value="TetR_C_16"/>
    <property type="match status" value="1"/>
</dbReference>
<dbReference type="GO" id="GO:0000976">
    <property type="term" value="F:transcription cis-regulatory region binding"/>
    <property type="evidence" value="ECO:0007669"/>
    <property type="project" value="TreeGrafter"/>
</dbReference>
<feature type="DNA-binding region" description="H-T-H motif" evidence="2">
    <location>
        <begin position="48"/>
        <end position="67"/>
    </location>
</feature>
<protein>
    <submittedName>
        <fullName evidence="5">TetR/AcrR family transcriptional regulator</fullName>
    </submittedName>
</protein>
<dbReference type="Proteomes" id="UP000272474">
    <property type="component" value="Unassembled WGS sequence"/>
</dbReference>
<dbReference type="SUPFAM" id="SSF48498">
    <property type="entry name" value="Tetracyclin repressor-like, C-terminal domain"/>
    <property type="match status" value="1"/>
</dbReference>
<dbReference type="PANTHER" id="PTHR30055:SF235">
    <property type="entry name" value="TRANSCRIPTIONAL REGULATORY PROTEIN"/>
    <property type="match status" value="1"/>
</dbReference>
<evidence type="ECO:0000313" key="6">
    <source>
        <dbReference type="Proteomes" id="UP000272474"/>
    </source>
</evidence>
<dbReference type="PRINTS" id="PR00455">
    <property type="entry name" value="HTHTETR"/>
</dbReference>
<dbReference type="Gene3D" id="1.10.357.10">
    <property type="entry name" value="Tetracycline Repressor, domain 2"/>
    <property type="match status" value="1"/>
</dbReference>
<comment type="caution">
    <text evidence="5">The sequence shown here is derived from an EMBL/GenBank/DDBJ whole genome shotgun (WGS) entry which is preliminary data.</text>
</comment>
<dbReference type="InterPro" id="IPR041678">
    <property type="entry name" value="TetR_C_16"/>
</dbReference>
<feature type="domain" description="HTH tetR-type" evidence="4">
    <location>
        <begin position="25"/>
        <end position="85"/>
    </location>
</feature>
<evidence type="ECO:0000256" key="3">
    <source>
        <dbReference type="SAM" id="MobiDB-lite"/>
    </source>
</evidence>
<dbReference type="PANTHER" id="PTHR30055">
    <property type="entry name" value="HTH-TYPE TRANSCRIPTIONAL REGULATOR RUTR"/>
    <property type="match status" value="1"/>
</dbReference>
<dbReference type="AlphaFoldDB" id="A0A3A9YWM9"/>
<feature type="region of interest" description="Disordered" evidence="3">
    <location>
        <begin position="1"/>
        <end position="23"/>
    </location>
</feature>
<dbReference type="OrthoDB" id="3210235at2"/>
<gene>
    <name evidence="5" type="ORF">D7294_18535</name>
</gene>
<dbReference type="EMBL" id="RBAL01000010">
    <property type="protein sequence ID" value="RKN40443.1"/>
    <property type="molecule type" value="Genomic_DNA"/>
</dbReference>
<proteinExistence type="predicted"/>
<dbReference type="SUPFAM" id="SSF46689">
    <property type="entry name" value="Homeodomain-like"/>
    <property type="match status" value="1"/>
</dbReference>
<dbReference type="InterPro" id="IPR009057">
    <property type="entry name" value="Homeodomain-like_sf"/>
</dbReference>
<dbReference type="Gene3D" id="1.10.10.60">
    <property type="entry name" value="Homeodomain-like"/>
    <property type="match status" value="1"/>
</dbReference>
<evidence type="ECO:0000256" key="1">
    <source>
        <dbReference type="ARBA" id="ARBA00023125"/>
    </source>
</evidence>
<organism evidence="5 6">
    <name type="scientific">Streptomyces hoynatensis</name>
    <dbReference type="NCBI Taxonomy" id="1141874"/>
    <lineage>
        <taxon>Bacteria</taxon>
        <taxon>Bacillati</taxon>
        <taxon>Actinomycetota</taxon>
        <taxon>Actinomycetes</taxon>
        <taxon>Kitasatosporales</taxon>
        <taxon>Streptomycetaceae</taxon>
        <taxon>Streptomyces</taxon>
    </lineage>
</organism>
<evidence type="ECO:0000313" key="5">
    <source>
        <dbReference type="EMBL" id="RKN40443.1"/>
    </source>
</evidence>
<evidence type="ECO:0000256" key="2">
    <source>
        <dbReference type="PROSITE-ProRule" id="PRU00335"/>
    </source>
</evidence>
<keyword evidence="1 2" id="KW-0238">DNA-binding</keyword>
<dbReference type="InterPro" id="IPR036271">
    <property type="entry name" value="Tet_transcr_reg_TetR-rel_C_sf"/>
</dbReference>
<dbReference type="InterPro" id="IPR050109">
    <property type="entry name" value="HTH-type_TetR-like_transc_reg"/>
</dbReference>
<name>A0A3A9YWM9_9ACTN</name>